<keyword evidence="1" id="KW-0560">Oxidoreductase</keyword>
<protein>
    <submittedName>
        <fullName evidence="4">D-isomer specific 2-hydroxyacid dehydrogenase NAD-binding protein</fullName>
    </submittedName>
</protein>
<dbReference type="GO" id="GO:0016618">
    <property type="term" value="F:hydroxypyruvate reductase [NAD(P)H] activity"/>
    <property type="evidence" value="ECO:0007669"/>
    <property type="project" value="TreeGrafter"/>
</dbReference>
<reference evidence="4 5" key="1">
    <citation type="journal article" date="2009" name="Stand. Genomic Sci.">
        <title>Complete genome sequence of Stackebrandtia nassauensis type strain (LLR-40K-21).</title>
        <authorList>
            <person name="Munk C."/>
            <person name="Lapidus A."/>
            <person name="Copeland A."/>
            <person name="Jando M."/>
            <person name="Mayilraj S."/>
            <person name="Glavina Del Rio T."/>
            <person name="Nolan M."/>
            <person name="Chen F."/>
            <person name="Lucas S."/>
            <person name="Tice H."/>
            <person name="Cheng J.F."/>
            <person name="Han C."/>
            <person name="Detter J.C."/>
            <person name="Bruce D."/>
            <person name="Goodwin L."/>
            <person name="Chain P."/>
            <person name="Pitluck S."/>
            <person name="Goker M."/>
            <person name="Ovchinikova G."/>
            <person name="Pati A."/>
            <person name="Ivanova N."/>
            <person name="Mavromatis K."/>
            <person name="Chen A."/>
            <person name="Palaniappan K."/>
            <person name="Land M."/>
            <person name="Hauser L."/>
            <person name="Chang Y.J."/>
            <person name="Jeffries C.D."/>
            <person name="Bristow J."/>
            <person name="Eisen J.A."/>
            <person name="Markowitz V."/>
            <person name="Hugenholtz P."/>
            <person name="Kyrpides N.C."/>
            <person name="Klenk H.P."/>
        </authorList>
    </citation>
    <scope>NUCLEOTIDE SEQUENCE [LARGE SCALE GENOMIC DNA]</scope>
    <source>
        <strain evidence="5">DSM 44728 / CIP 108903 / NRRL B-16338 / NBRC 102104 / LLR-40K-21</strain>
    </source>
</reference>
<accession>D3QAH0</accession>
<dbReference type="SUPFAM" id="SSF51735">
    <property type="entry name" value="NAD(P)-binding Rossmann-fold domains"/>
    <property type="match status" value="1"/>
</dbReference>
<dbReference type="EMBL" id="CP001778">
    <property type="protein sequence ID" value="ADD42753.1"/>
    <property type="molecule type" value="Genomic_DNA"/>
</dbReference>
<dbReference type="Proteomes" id="UP000000844">
    <property type="component" value="Chromosome"/>
</dbReference>
<name>D3QAH0_STANL</name>
<dbReference type="KEGG" id="sna:Snas_3082"/>
<dbReference type="PANTHER" id="PTHR10996:SF178">
    <property type="entry name" value="2-HYDROXYACID DEHYDROGENASE YGL185C-RELATED"/>
    <property type="match status" value="1"/>
</dbReference>
<dbReference type="InterPro" id="IPR006140">
    <property type="entry name" value="D-isomer_DH_NAD-bd"/>
</dbReference>
<dbReference type="PANTHER" id="PTHR10996">
    <property type="entry name" value="2-HYDROXYACID DEHYDROGENASE-RELATED"/>
    <property type="match status" value="1"/>
</dbReference>
<evidence type="ECO:0000256" key="1">
    <source>
        <dbReference type="ARBA" id="ARBA00023002"/>
    </source>
</evidence>
<proteinExistence type="predicted"/>
<dbReference type="GO" id="GO:0005829">
    <property type="term" value="C:cytosol"/>
    <property type="evidence" value="ECO:0007669"/>
    <property type="project" value="TreeGrafter"/>
</dbReference>
<evidence type="ECO:0000256" key="2">
    <source>
        <dbReference type="ARBA" id="ARBA00023027"/>
    </source>
</evidence>
<sequence>MWIHVVSAHPNFTLEAELRVLVERNPHWRFTIGDEPPADAGYQVLIASRPTRELLSASPRLTTVQLPFSGVPAVTREVMADFPHLELRSLHHNAGPTAELALGLVLAAARGIVPADTGMRSGDWTSRFVPPRPTMLLDGHGATVVGYGEIGRRVARGLAALGMRVRATRASVTSAYTDGDVEVRPADALTELLPDSRVLVLTVPASPATTGLIGEAELALLPVPATLVNVSRATVVDEKALYEKLRGGDLAAGLDVWWDEAIEPDAVHGVPASAYPFHELPNVVLSPHRGGAFSLPESAVLRAAHLEKALAEIASGK</sequence>
<evidence type="ECO:0000313" key="4">
    <source>
        <dbReference type="EMBL" id="ADD42753.1"/>
    </source>
</evidence>
<dbReference type="AlphaFoldDB" id="D3QAH0"/>
<keyword evidence="5" id="KW-1185">Reference proteome</keyword>
<dbReference type="GO" id="GO:0051287">
    <property type="term" value="F:NAD binding"/>
    <property type="evidence" value="ECO:0007669"/>
    <property type="project" value="InterPro"/>
</dbReference>
<dbReference type="InterPro" id="IPR036291">
    <property type="entry name" value="NAD(P)-bd_dom_sf"/>
</dbReference>
<feature type="domain" description="D-isomer specific 2-hydroxyacid dehydrogenase NAD-binding" evidence="3">
    <location>
        <begin position="102"/>
        <end position="290"/>
    </location>
</feature>
<dbReference type="STRING" id="446470.Snas_3082"/>
<dbReference type="InterPro" id="IPR050223">
    <property type="entry name" value="D-isomer_2-hydroxyacid_DH"/>
</dbReference>
<dbReference type="Gene3D" id="3.40.50.720">
    <property type="entry name" value="NAD(P)-binding Rossmann-like Domain"/>
    <property type="match status" value="2"/>
</dbReference>
<dbReference type="OrthoDB" id="117809at2"/>
<organism evidence="4 5">
    <name type="scientific">Stackebrandtia nassauensis (strain DSM 44728 / CIP 108903 / NRRL B-16338 / NBRC 102104 / LLR-40K-21)</name>
    <dbReference type="NCBI Taxonomy" id="446470"/>
    <lineage>
        <taxon>Bacteria</taxon>
        <taxon>Bacillati</taxon>
        <taxon>Actinomycetota</taxon>
        <taxon>Actinomycetes</taxon>
        <taxon>Glycomycetales</taxon>
        <taxon>Glycomycetaceae</taxon>
        <taxon>Stackebrandtia</taxon>
    </lineage>
</organism>
<dbReference type="SUPFAM" id="SSF52283">
    <property type="entry name" value="Formate/glycerate dehydrogenase catalytic domain-like"/>
    <property type="match status" value="1"/>
</dbReference>
<dbReference type="RefSeq" id="WP_013018324.1">
    <property type="nucleotide sequence ID" value="NC_013947.1"/>
</dbReference>
<dbReference type="GO" id="GO:0030267">
    <property type="term" value="F:glyoxylate reductase (NADPH) activity"/>
    <property type="evidence" value="ECO:0007669"/>
    <property type="project" value="TreeGrafter"/>
</dbReference>
<keyword evidence="2" id="KW-0520">NAD</keyword>
<dbReference type="eggNOG" id="COG0111">
    <property type="taxonomic scope" value="Bacteria"/>
</dbReference>
<evidence type="ECO:0000259" key="3">
    <source>
        <dbReference type="Pfam" id="PF02826"/>
    </source>
</evidence>
<dbReference type="Pfam" id="PF02826">
    <property type="entry name" value="2-Hacid_dh_C"/>
    <property type="match status" value="1"/>
</dbReference>
<gene>
    <name evidence="4" type="ordered locus">Snas_3082</name>
</gene>
<dbReference type="HOGENOM" id="CLU_019796_1_0_11"/>
<evidence type="ECO:0000313" key="5">
    <source>
        <dbReference type="Proteomes" id="UP000000844"/>
    </source>
</evidence>